<keyword evidence="6" id="KW-1185">Reference proteome</keyword>
<dbReference type="Pfam" id="PF00069">
    <property type="entry name" value="Pkinase"/>
    <property type="match status" value="1"/>
</dbReference>
<dbReference type="SUPFAM" id="SSF56235">
    <property type="entry name" value="N-terminal nucleophile aminohydrolases (Ntn hydrolases)"/>
    <property type="match status" value="1"/>
</dbReference>
<dbReference type="PROSITE" id="PS00109">
    <property type="entry name" value="PROTEIN_KINASE_TYR"/>
    <property type="match status" value="1"/>
</dbReference>
<keyword evidence="1" id="KW-0675">Receptor</keyword>
<dbReference type="InterPro" id="IPR008266">
    <property type="entry name" value="Tyr_kinase_AS"/>
</dbReference>
<proteinExistence type="predicted"/>
<dbReference type="Pfam" id="PF01590">
    <property type="entry name" value="GAF"/>
    <property type="match status" value="1"/>
</dbReference>
<evidence type="ECO:0000259" key="4">
    <source>
        <dbReference type="PROSITE" id="PS51278"/>
    </source>
</evidence>
<evidence type="ECO:0000259" key="3">
    <source>
        <dbReference type="PROSITE" id="PS50011"/>
    </source>
</evidence>
<dbReference type="InterPro" id="IPR017932">
    <property type="entry name" value="GATase_2_dom"/>
</dbReference>
<evidence type="ECO:0000256" key="1">
    <source>
        <dbReference type="ARBA" id="ARBA00023170"/>
    </source>
</evidence>
<dbReference type="SUPFAM" id="SSF55781">
    <property type="entry name" value="GAF domain-like"/>
    <property type="match status" value="1"/>
</dbReference>
<gene>
    <name evidence="5" type="ORF">WJX81_004368</name>
</gene>
<dbReference type="SUPFAM" id="SSF56112">
    <property type="entry name" value="Protein kinase-like (PK-like)"/>
    <property type="match status" value="1"/>
</dbReference>
<dbReference type="Pfam" id="PF13537">
    <property type="entry name" value="GATase_7"/>
    <property type="match status" value="1"/>
</dbReference>
<feature type="binding site" evidence="2">
    <location>
        <position position="620"/>
    </location>
    <ligand>
        <name>ATP</name>
        <dbReference type="ChEBI" id="CHEBI:30616"/>
    </ligand>
</feature>
<keyword evidence="2" id="KW-0067">ATP-binding</keyword>
<dbReference type="PROSITE" id="PS51278">
    <property type="entry name" value="GATASE_TYPE_2"/>
    <property type="match status" value="1"/>
</dbReference>
<evidence type="ECO:0000256" key="2">
    <source>
        <dbReference type="PROSITE-ProRule" id="PRU10141"/>
    </source>
</evidence>
<reference evidence="5 6" key="1">
    <citation type="journal article" date="2024" name="Nat. Commun.">
        <title>Phylogenomics reveals the evolutionary origins of lichenization in chlorophyte algae.</title>
        <authorList>
            <person name="Puginier C."/>
            <person name="Libourel C."/>
            <person name="Otte J."/>
            <person name="Skaloud P."/>
            <person name="Haon M."/>
            <person name="Grisel S."/>
            <person name="Petersen M."/>
            <person name="Berrin J.G."/>
            <person name="Delaux P.M."/>
            <person name="Dal Grande F."/>
            <person name="Keller J."/>
        </authorList>
    </citation>
    <scope>NUCLEOTIDE SEQUENCE [LARGE SCALE GENOMIC DNA]</scope>
    <source>
        <strain evidence="5 6">SAG 245.80</strain>
    </source>
</reference>
<evidence type="ECO:0008006" key="7">
    <source>
        <dbReference type="Google" id="ProtNLM"/>
    </source>
</evidence>
<evidence type="ECO:0000313" key="5">
    <source>
        <dbReference type="EMBL" id="KAK9843472.1"/>
    </source>
</evidence>
<dbReference type="EMBL" id="JALJOU010000006">
    <property type="protein sequence ID" value="KAK9843472.1"/>
    <property type="molecule type" value="Genomic_DNA"/>
</dbReference>
<comment type="caution">
    <text evidence="5">The sequence shown here is derived from an EMBL/GenBank/DDBJ whole genome shotgun (WGS) entry which is preliminary data.</text>
</comment>
<dbReference type="InterPro" id="IPR029055">
    <property type="entry name" value="Ntn_hydrolases_N"/>
</dbReference>
<dbReference type="Gene3D" id="3.60.20.10">
    <property type="entry name" value="Glutamine Phosphoribosylpyrophosphate, subunit 1, domain 1"/>
    <property type="match status" value="1"/>
</dbReference>
<dbReference type="GO" id="GO:0005524">
    <property type="term" value="F:ATP binding"/>
    <property type="evidence" value="ECO:0007669"/>
    <property type="project" value="UniProtKB-UniRule"/>
</dbReference>
<dbReference type="GO" id="GO:0004674">
    <property type="term" value="F:protein serine/threonine kinase activity"/>
    <property type="evidence" value="ECO:0007669"/>
    <property type="project" value="TreeGrafter"/>
</dbReference>
<dbReference type="Proteomes" id="UP001445335">
    <property type="component" value="Unassembled WGS sequence"/>
</dbReference>
<keyword evidence="2" id="KW-0547">Nucleotide-binding</keyword>
<dbReference type="PROSITE" id="PS50011">
    <property type="entry name" value="PROTEIN_KINASE_DOM"/>
    <property type="match status" value="1"/>
</dbReference>
<dbReference type="InterPro" id="IPR003018">
    <property type="entry name" value="GAF"/>
</dbReference>
<dbReference type="Gene3D" id="1.10.510.10">
    <property type="entry name" value="Transferase(Phosphotransferase) domain 1"/>
    <property type="match status" value="1"/>
</dbReference>
<dbReference type="PANTHER" id="PTHR44329">
    <property type="entry name" value="SERINE/THREONINE-PROTEIN KINASE TNNI3K-RELATED"/>
    <property type="match status" value="1"/>
</dbReference>
<name>A0AAW1SCC9_9CHLO</name>
<organism evidence="5 6">
    <name type="scientific">Elliptochloris bilobata</name>
    <dbReference type="NCBI Taxonomy" id="381761"/>
    <lineage>
        <taxon>Eukaryota</taxon>
        <taxon>Viridiplantae</taxon>
        <taxon>Chlorophyta</taxon>
        <taxon>core chlorophytes</taxon>
        <taxon>Trebouxiophyceae</taxon>
        <taxon>Trebouxiophyceae incertae sedis</taxon>
        <taxon>Elliptochloris clade</taxon>
        <taxon>Elliptochloris</taxon>
    </lineage>
</organism>
<dbReference type="Gene3D" id="3.30.200.20">
    <property type="entry name" value="Phosphorylase Kinase, domain 1"/>
    <property type="match status" value="1"/>
</dbReference>
<evidence type="ECO:0000313" key="6">
    <source>
        <dbReference type="Proteomes" id="UP001445335"/>
    </source>
</evidence>
<feature type="domain" description="Protein kinase" evidence="3">
    <location>
        <begin position="593"/>
        <end position="886"/>
    </location>
</feature>
<feature type="domain" description="Glutamine amidotransferase type-2" evidence="4">
    <location>
        <begin position="1"/>
        <end position="169"/>
    </location>
</feature>
<dbReference type="CDD" id="cd00352">
    <property type="entry name" value="Gn_AT_II"/>
    <property type="match status" value="1"/>
</dbReference>
<dbReference type="InterPro" id="IPR000719">
    <property type="entry name" value="Prot_kinase_dom"/>
</dbReference>
<sequence length="887" mass="94434">MQGRVKICHDNCEVDNEGLLYLRVAKHTAVTGWLPFGNKAAEHSLQRCFDALLNRKSAGKHSSKATSLQEGEGEGGSVAAEALLHMFTRPTFNPLVLLSELQGHYAFAAYDAERKQVFAARDPSGKEPLFYSFGEDGGVSFANQPLAAPGLQETWHALLPGHYVCGRNAREVQQFALTPDQLTRKAMCEAAEDDCMSADCLSNTSTPRTAPHLTAFSLREALSNSSNSLRSSTELEVQYALVRSPPDPPCQQQRLKALYALGALDRAADPGVEQVLDLCVAVFGAQTAMLSLMDADRVYMVAARGPFARGGASCPWQWNFCGQSLASAEPEVLVVSDAATDARVARNAMVPDTIRFYAGAPLVTSNGHRVGMLCVADQCPRDTFDADAAAILANMAEMVVREMELAAAAALAHDRQAKRLGRALDALEAPFLFAEADLQAGAWRVLHANSPAAVALGVPALQLPMQLWDAFTALGPNSEEVGPQLAQAAQMAQEFSVEARRSAHPSHGGAAPLLRLTFRPAAVDGLDDDAITLGVPAYVPAASGCSSGAPGRQQPRRFFFVALERAGQPALGERRTRQQAGRWRRRRVPFADLELGVMIGRGAYGKVYRGVFKGERVAVKVCELSAVRFNAAGVPLEVSLTAGLSHPNLLAVRAHTIRLAGRDSGARGGDVQMTKEAPEEGELWLLLDYCNRGCLADACRKGWLRASPTGPVSLGAVLAIAADIASAMAALHGAGVVHGDLSGGNVLLQEAPERGSACGLRALVGDFGLARHLGGAEALQSTTYGTVDHQAPEVLRDGHIAKAGDVWAFGVLLYSALTGRRPFEGCTQMQVIHKVIIEGCRPEFPADAPADLAELGCRCLAVDPAARPTFAQILRKMDALRGSPLIA</sequence>
<dbReference type="Gene3D" id="3.30.450.40">
    <property type="match status" value="1"/>
</dbReference>
<dbReference type="PANTHER" id="PTHR44329:SF214">
    <property type="entry name" value="PROTEIN KINASE DOMAIN-CONTAINING PROTEIN"/>
    <property type="match status" value="1"/>
</dbReference>
<dbReference type="InterPro" id="IPR051681">
    <property type="entry name" value="Ser/Thr_Kinases-Pseudokinases"/>
</dbReference>
<dbReference type="AlphaFoldDB" id="A0AAW1SCC9"/>
<protein>
    <recommendedName>
        <fullName evidence="7">Protein kinase domain-containing protein</fullName>
    </recommendedName>
</protein>
<dbReference type="InterPro" id="IPR011009">
    <property type="entry name" value="Kinase-like_dom_sf"/>
</dbReference>
<dbReference type="PROSITE" id="PS00107">
    <property type="entry name" value="PROTEIN_KINASE_ATP"/>
    <property type="match status" value="1"/>
</dbReference>
<accession>A0AAW1SCC9</accession>
<dbReference type="InterPro" id="IPR017441">
    <property type="entry name" value="Protein_kinase_ATP_BS"/>
</dbReference>
<dbReference type="InterPro" id="IPR029016">
    <property type="entry name" value="GAF-like_dom_sf"/>
</dbReference>